<dbReference type="Proteomes" id="UP000033944">
    <property type="component" value="Unassembled WGS sequence"/>
</dbReference>
<keyword evidence="11" id="KW-0804">Transcription</keyword>
<dbReference type="CDD" id="cd03364">
    <property type="entry name" value="TOPRIM_DnaG_primases"/>
    <property type="match status" value="1"/>
</dbReference>
<comment type="caution">
    <text evidence="14">The sequence shown here is derived from an EMBL/GenBank/DDBJ whole genome shotgun (WGS) entry which is preliminary data.</text>
</comment>
<gene>
    <name evidence="14" type="ORF">UT10_C0026G0001</name>
</gene>
<dbReference type="InterPro" id="IPR034151">
    <property type="entry name" value="TOPRIM_DnaG_bac"/>
</dbReference>
<dbReference type="InterPro" id="IPR019475">
    <property type="entry name" value="DNA_primase_DnaB-bd"/>
</dbReference>
<dbReference type="InterPro" id="IPR030846">
    <property type="entry name" value="DnaG_bac"/>
</dbReference>
<dbReference type="FunFam" id="3.90.580.10:FF:000001">
    <property type="entry name" value="DNA primase"/>
    <property type="match status" value="1"/>
</dbReference>
<comment type="cofactor">
    <cofactor evidence="12">
        <name>Zn(2+)</name>
        <dbReference type="ChEBI" id="CHEBI:29105"/>
    </cofactor>
    <text evidence="12">Binds 1 zinc ion per monomer.</text>
</comment>
<evidence type="ECO:0000256" key="4">
    <source>
        <dbReference type="ARBA" id="ARBA00022695"/>
    </source>
</evidence>
<dbReference type="NCBIfam" id="TIGR01391">
    <property type="entry name" value="dnaG"/>
    <property type="match status" value="1"/>
</dbReference>
<protein>
    <submittedName>
        <fullName evidence="14">Primase protein</fullName>
    </submittedName>
</protein>
<feature type="domain" description="Toprim" evidence="13">
    <location>
        <begin position="260"/>
        <end position="341"/>
    </location>
</feature>
<proteinExistence type="inferred from homology"/>
<dbReference type="Pfam" id="PF01807">
    <property type="entry name" value="Zn_ribbon_DnaG"/>
    <property type="match status" value="1"/>
</dbReference>
<dbReference type="PANTHER" id="PTHR30313">
    <property type="entry name" value="DNA PRIMASE"/>
    <property type="match status" value="1"/>
</dbReference>
<dbReference type="GO" id="GO:0000428">
    <property type="term" value="C:DNA-directed RNA polymerase complex"/>
    <property type="evidence" value="ECO:0007669"/>
    <property type="project" value="UniProtKB-KW"/>
</dbReference>
<dbReference type="SMART" id="SM00493">
    <property type="entry name" value="TOPRIM"/>
    <property type="match status" value="1"/>
</dbReference>
<dbReference type="SUPFAM" id="SSF57783">
    <property type="entry name" value="Zinc beta-ribbon"/>
    <property type="match status" value="1"/>
</dbReference>
<evidence type="ECO:0000313" key="15">
    <source>
        <dbReference type="Proteomes" id="UP000033944"/>
    </source>
</evidence>
<dbReference type="Pfam" id="PF10410">
    <property type="entry name" value="DnaB_bind"/>
    <property type="match status" value="1"/>
</dbReference>
<dbReference type="InterPro" id="IPR050219">
    <property type="entry name" value="DnaG_primase"/>
</dbReference>
<dbReference type="GO" id="GO:0006269">
    <property type="term" value="P:DNA replication, synthesis of primer"/>
    <property type="evidence" value="ECO:0007669"/>
    <property type="project" value="UniProtKB-KW"/>
</dbReference>
<dbReference type="GO" id="GO:1990077">
    <property type="term" value="C:primosome complex"/>
    <property type="evidence" value="ECO:0007669"/>
    <property type="project" value="UniProtKB-KW"/>
</dbReference>
<dbReference type="HAMAP" id="MF_00974">
    <property type="entry name" value="DNA_primase_DnaG"/>
    <property type="match status" value="1"/>
</dbReference>
<dbReference type="InterPro" id="IPR036977">
    <property type="entry name" value="DNA_primase_Znf_CHC2"/>
</dbReference>
<accession>A0A0G0L5R9</accession>
<evidence type="ECO:0000259" key="13">
    <source>
        <dbReference type="PROSITE" id="PS50880"/>
    </source>
</evidence>
<dbReference type="InterPro" id="IPR013264">
    <property type="entry name" value="DNAG_N"/>
</dbReference>
<dbReference type="Gene3D" id="3.90.580.10">
    <property type="entry name" value="Zinc finger, CHC2-type domain"/>
    <property type="match status" value="1"/>
</dbReference>
<dbReference type="InterPro" id="IPR006171">
    <property type="entry name" value="TOPRIM_dom"/>
</dbReference>
<dbReference type="Gene3D" id="3.40.1360.10">
    <property type="match status" value="1"/>
</dbReference>
<dbReference type="EMBL" id="LBVN01000026">
    <property type="protein sequence ID" value="KKQ86377.1"/>
    <property type="molecule type" value="Genomic_DNA"/>
</dbReference>
<keyword evidence="1" id="KW-0240">DNA-directed RNA polymerase</keyword>
<dbReference type="AlphaFoldDB" id="A0A0G0L5R9"/>
<keyword evidence="3" id="KW-0808">Transferase</keyword>
<dbReference type="Gene3D" id="3.90.980.10">
    <property type="entry name" value="DNA primase, catalytic core, N-terminal domain"/>
    <property type="match status" value="1"/>
</dbReference>
<evidence type="ECO:0000256" key="6">
    <source>
        <dbReference type="ARBA" id="ARBA00022723"/>
    </source>
</evidence>
<dbReference type="GO" id="GO:0008270">
    <property type="term" value="F:zinc ion binding"/>
    <property type="evidence" value="ECO:0007669"/>
    <property type="project" value="UniProtKB-KW"/>
</dbReference>
<dbReference type="SMART" id="SM00400">
    <property type="entry name" value="ZnF_CHCC"/>
    <property type="match status" value="1"/>
</dbReference>
<keyword evidence="6 12" id="KW-0479">Metal-binding</keyword>
<dbReference type="Pfam" id="PF08275">
    <property type="entry name" value="DNAG_N"/>
    <property type="match status" value="1"/>
</dbReference>
<evidence type="ECO:0000256" key="11">
    <source>
        <dbReference type="ARBA" id="ARBA00023163"/>
    </source>
</evidence>
<dbReference type="PANTHER" id="PTHR30313:SF2">
    <property type="entry name" value="DNA PRIMASE"/>
    <property type="match status" value="1"/>
</dbReference>
<keyword evidence="2" id="KW-0639">Primosome</keyword>
<keyword evidence="9" id="KW-0460">Magnesium</keyword>
<dbReference type="Pfam" id="PF13155">
    <property type="entry name" value="Toprim_2"/>
    <property type="match status" value="1"/>
</dbReference>
<keyword evidence="10" id="KW-0238">DNA-binding</keyword>
<evidence type="ECO:0000256" key="9">
    <source>
        <dbReference type="ARBA" id="ARBA00022842"/>
    </source>
</evidence>
<evidence type="ECO:0000256" key="12">
    <source>
        <dbReference type="PIRSR" id="PIRSR002811-1"/>
    </source>
</evidence>
<dbReference type="InterPro" id="IPR006295">
    <property type="entry name" value="DNA_primase_DnaG"/>
</dbReference>
<dbReference type="PROSITE" id="PS50880">
    <property type="entry name" value="TOPRIM"/>
    <property type="match status" value="1"/>
</dbReference>
<evidence type="ECO:0000256" key="3">
    <source>
        <dbReference type="ARBA" id="ARBA00022679"/>
    </source>
</evidence>
<keyword evidence="8 12" id="KW-0862">Zinc</keyword>
<feature type="non-terminal residue" evidence="14">
    <location>
        <position position="486"/>
    </location>
</feature>
<reference evidence="14 15" key="1">
    <citation type="journal article" date="2015" name="Nature">
        <title>rRNA introns, odd ribosomes, and small enigmatic genomes across a large radiation of phyla.</title>
        <authorList>
            <person name="Brown C.T."/>
            <person name="Hug L.A."/>
            <person name="Thomas B.C."/>
            <person name="Sharon I."/>
            <person name="Castelle C.J."/>
            <person name="Singh A."/>
            <person name="Wilkins M.J."/>
            <person name="Williams K.H."/>
            <person name="Banfield J.F."/>
        </authorList>
    </citation>
    <scope>NUCLEOTIDE SEQUENCE [LARGE SCALE GENOMIC DNA]</scope>
</reference>
<keyword evidence="4" id="KW-0548">Nucleotidyltransferase</keyword>
<dbReference type="SUPFAM" id="SSF56731">
    <property type="entry name" value="DNA primase core"/>
    <property type="match status" value="1"/>
</dbReference>
<feature type="zinc finger region" description="CHC2-type" evidence="12">
    <location>
        <begin position="35"/>
        <end position="59"/>
    </location>
</feature>
<organism evidence="14 15">
    <name type="scientific">Candidatus Woesebacteria bacterium GW2011_GWB1_38_8b</name>
    <dbReference type="NCBI Taxonomy" id="1618571"/>
    <lineage>
        <taxon>Bacteria</taxon>
        <taxon>Candidatus Woeseibacteriota</taxon>
    </lineage>
</organism>
<name>A0A0G0L5R9_9BACT</name>
<dbReference type="GO" id="GO:0003899">
    <property type="term" value="F:DNA-directed RNA polymerase activity"/>
    <property type="evidence" value="ECO:0007669"/>
    <property type="project" value="InterPro"/>
</dbReference>
<evidence type="ECO:0000256" key="1">
    <source>
        <dbReference type="ARBA" id="ARBA00022478"/>
    </source>
</evidence>
<dbReference type="InterPro" id="IPR002694">
    <property type="entry name" value="Znf_CHC2"/>
</dbReference>
<dbReference type="InterPro" id="IPR037068">
    <property type="entry name" value="DNA_primase_core_N_sf"/>
</dbReference>
<evidence type="ECO:0000313" key="14">
    <source>
        <dbReference type="EMBL" id="KKQ86377.1"/>
    </source>
</evidence>
<keyword evidence="7 12" id="KW-0863">Zinc-finger</keyword>
<evidence type="ECO:0000256" key="7">
    <source>
        <dbReference type="ARBA" id="ARBA00022771"/>
    </source>
</evidence>
<evidence type="ECO:0000256" key="2">
    <source>
        <dbReference type="ARBA" id="ARBA00022515"/>
    </source>
</evidence>
<evidence type="ECO:0000256" key="8">
    <source>
        <dbReference type="ARBA" id="ARBA00022833"/>
    </source>
</evidence>
<evidence type="ECO:0000256" key="5">
    <source>
        <dbReference type="ARBA" id="ARBA00022705"/>
    </source>
</evidence>
<dbReference type="GO" id="GO:0005737">
    <property type="term" value="C:cytoplasm"/>
    <property type="evidence" value="ECO:0007669"/>
    <property type="project" value="TreeGrafter"/>
</dbReference>
<evidence type="ECO:0000256" key="10">
    <source>
        <dbReference type="ARBA" id="ARBA00023125"/>
    </source>
</evidence>
<dbReference type="GO" id="GO:0003677">
    <property type="term" value="F:DNA binding"/>
    <property type="evidence" value="ECO:0007669"/>
    <property type="project" value="UniProtKB-KW"/>
</dbReference>
<dbReference type="PIRSF" id="PIRSF002811">
    <property type="entry name" value="DnaG"/>
    <property type="match status" value="1"/>
</dbReference>
<sequence>MRDQVEEVKNKTDIVTIIGERIQLTKAGKNFKANCPFHSEKTPSFIVSPEIAHYKCFGCGETGDVFTFLEKFEGMEFFESLKYLADRAGVKLVLSSNNQKGIKETLYEINNLVSKFYSYVLLTHPDGKRPLKYLLEERGLKTTTIETFKLGYSPDQPLALKGYVLEKKKVTTANLEKTGVVYKKDNSMVDRFKGRIVFPLYDHRGNICGFAGRILPWIEKALPPGRAFGKYINTPETAIYLKSNLLYGLNLSKAEIKKSGYAVIVEGELDMISSWQTGVKNVVAIKGSALTPSQVKLLSRYAKKIVLALDSDFAGNSAARRGIEIADKEGLEIKVARLGKYKDPDDAARSDPEFYKKAIKEAVSIWDFLIETIFSKHEELEGIDKAQISKEIVPILLSIEDRIVQAHYIEVVAKRLKIPQEAVYDQVKSKIVKPTSSSSEVELEKKGDRPELLEERLLSLMISYNPLLFLEKSYADYIKHPLNVRL</sequence>
<keyword evidence="5" id="KW-0235">DNA replication</keyword>